<name>A0A284RKL5_ARMOS</name>
<dbReference type="OrthoDB" id="3268967at2759"/>
<dbReference type="Proteomes" id="UP000219338">
    <property type="component" value="Unassembled WGS sequence"/>
</dbReference>
<organism evidence="1 2">
    <name type="scientific">Armillaria ostoyae</name>
    <name type="common">Armillaria root rot fungus</name>
    <dbReference type="NCBI Taxonomy" id="47428"/>
    <lineage>
        <taxon>Eukaryota</taxon>
        <taxon>Fungi</taxon>
        <taxon>Dikarya</taxon>
        <taxon>Basidiomycota</taxon>
        <taxon>Agaricomycotina</taxon>
        <taxon>Agaricomycetes</taxon>
        <taxon>Agaricomycetidae</taxon>
        <taxon>Agaricales</taxon>
        <taxon>Marasmiineae</taxon>
        <taxon>Physalacriaceae</taxon>
        <taxon>Armillaria</taxon>
    </lineage>
</organism>
<dbReference type="AlphaFoldDB" id="A0A284RKL5"/>
<gene>
    <name evidence="1" type="ORF">ARMOST_12677</name>
</gene>
<protein>
    <submittedName>
        <fullName evidence="1">Uncharacterized protein</fullName>
    </submittedName>
</protein>
<evidence type="ECO:0000313" key="2">
    <source>
        <dbReference type="Proteomes" id="UP000219338"/>
    </source>
</evidence>
<reference evidence="2" key="1">
    <citation type="journal article" date="2017" name="Nat. Ecol. Evol.">
        <title>Genome expansion and lineage-specific genetic innovations in the forest pathogenic fungi Armillaria.</title>
        <authorList>
            <person name="Sipos G."/>
            <person name="Prasanna A.N."/>
            <person name="Walter M.C."/>
            <person name="O'Connor E."/>
            <person name="Balint B."/>
            <person name="Krizsan K."/>
            <person name="Kiss B."/>
            <person name="Hess J."/>
            <person name="Varga T."/>
            <person name="Slot J."/>
            <person name="Riley R."/>
            <person name="Boka B."/>
            <person name="Rigling D."/>
            <person name="Barry K."/>
            <person name="Lee J."/>
            <person name="Mihaltcheva S."/>
            <person name="LaButti K."/>
            <person name="Lipzen A."/>
            <person name="Waldron R."/>
            <person name="Moloney N.M."/>
            <person name="Sperisen C."/>
            <person name="Kredics L."/>
            <person name="Vagvoelgyi C."/>
            <person name="Patrignani A."/>
            <person name="Fitzpatrick D."/>
            <person name="Nagy I."/>
            <person name="Doyle S."/>
            <person name="Anderson J.B."/>
            <person name="Grigoriev I.V."/>
            <person name="Gueldener U."/>
            <person name="Muensterkoetter M."/>
            <person name="Nagy L.G."/>
        </authorList>
    </citation>
    <scope>NUCLEOTIDE SEQUENCE [LARGE SCALE GENOMIC DNA]</scope>
    <source>
        <strain evidence="2">C18/9</strain>
    </source>
</reference>
<sequence length="113" mass="12815">MSLLWKFITNNSELFPSHDFEQPDPILTEDGLEEYFLLTIFLTNIPRAMTNDSLFAGKVMTSLMTNGCLEPNSRTTSCWMSGNLKDILLVGKGMTFFHWVLTPLLVDVASVFF</sequence>
<keyword evidence="2" id="KW-1185">Reference proteome</keyword>
<evidence type="ECO:0000313" key="1">
    <source>
        <dbReference type="EMBL" id="SJL09300.1"/>
    </source>
</evidence>
<accession>A0A284RKL5</accession>
<dbReference type="EMBL" id="FUEG01000010">
    <property type="protein sequence ID" value="SJL09300.1"/>
    <property type="molecule type" value="Genomic_DNA"/>
</dbReference>
<proteinExistence type="predicted"/>